<feature type="region of interest" description="Disordered" evidence="6">
    <location>
        <begin position="217"/>
        <end position="236"/>
    </location>
</feature>
<feature type="region of interest" description="Disordered" evidence="6">
    <location>
        <begin position="29"/>
        <end position="61"/>
    </location>
</feature>
<feature type="coiled-coil region" evidence="5">
    <location>
        <begin position="144"/>
        <end position="199"/>
    </location>
</feature>
<dbReference type="InterPro" id="IPR000064">
    <property type="entry name" value="NLP_P60_dom"/>
</dbReference>
<dbReference type="PANTHER" id="PTHR47359">
    <property type="entry name" value="PEPTIDOGLYCAN DL-ENDOPEPTIDASE CWLO"/>
    <property type="match status" value="1"/>
</dbReference>
<evidence type="ECO:0000256" key="7">
    <source>
        <dbReference type="SAM" id="SignalP"/>
    </source>
</evidence>
<evidence type="ECO:0000259" key="8">
    <source>
        <dbReference type="PROSITE" id="PS51935"/>
    </source>
</evidence>
<name>A0AB33K4Q0_9ACTN</name>
<dbReference type="Gene3D" id="3.90.1720.10">
    <property type="entry name" value="endopeptidase domain like (from Nostoc punctiforme)"/>
    <property type="match status" value="1"/>
</dbReference>
<evidence type="ECO:0000256" key="2">
    <source>
        <dbReference type="ARBA" id="ARBA00022670"/>
    </source>
</evidence>
<dbReference type="AlphaFoldDB" id="A0AB33K4Q0"/>
<keyword evidence="5" id="KW-0175">Coiled coil</keyword>
<dbReference type="InterPro" id="IPR038765">
    <property type="entry name" value="Papain-like_cys_pep_sf"/>
</dbReference>
<protein>
    <submittedName>
        <fullName evidence="9">C40 family peptidase</fullName>
    </submittedName>
</protein>
<keyword evidence="2" id="KW-0645">Protease</keyword>
<keyword evidence="3" id="KW-0378">Hydrolase</keyword>
<dbReference type="Gene3D" id="6.10.250.3150">
    <property type="match status" value="1"/>
</dbReference>
<proteinExistence type="inferred from homology"/>
<dbReference type="InterPro" id="IPR051794">
    <property type="entry name" value="PG_Endopeptidase_C40"/>
</dbReference>
<dbReference type="EMBL" id="AP035881">
    <property type="protein sequence ID" value="BFP48459.1"/>
    <property type="molecule type" value="Genomic_DNA"/>
</dbReference>
<evidence type="ECO:0000313" key="9">
    <source>
        <dbReference type="EMBL" id="BFP48459.1"/>
    </source>
</evidence>
<evidence type="ECO:0000256" key="3">
    <source>
        <dbReference type="ARBA" id="ARBA00022801"/>
    </source>
</evidence>
<evidence type="ECO:0000256" key="4">
    <source>
        <dbReference type="ARBA" id="ARBA00022807"/>
    </source>
</evidence>
<gene>
    <name evidence="9" type="ORF">KCMC57_48270</name>
</gene>
<dbReference type="Pfam" id="PF00877">
    <property type="entry name" value="NLPC_P60"/>
    <property type="match status" value="1"/>
</dbReference>
<evidence type="ECO:0000256" key="6">
    <source>
        <dbReference type="SAM" id="MobiDB-lite"/>
    </source>
</evidence>
<feature type="signal peptide" evidence="7">
    <location>
        <begin position="1"/>
        <end position="36"/>
    </location>
</feature>
<sequence length="359" mass="37592">MASHRRPKPAGRTRVSIITAAAAAAVALSTQTGAHADPTPTKDEVKSQVDQLNEQAEDATEKFNAATEKQQTLQKQVSSLQDEVARQQAQVTTLQGTLGEIAAEQYRTGGISPTVQLMLSSSPDAFLGQADSLSQLGASQADTLKTLKGEQAKLDQQKSEAQNKLADLERTTQELRAGKDQIQAKLAAAQTLLDTLSKKEQDELRAADARAAAESAAKAATASKTDDRASRSEARTDLSALPAGSYAATVIAAAEAQIGTPYGYGSVGPGSFDCSGLMVWSFNKAGISLPRTSEAQMGAGQNIGTNIADAKPGDLIIYRGGGHVGLYVGNGQIVHAPRTGTLVRHESATVMPITRIVRV</sequence>
<dbReference type="PROSITE" id="PS51935">
    <property type="entry name" value="NLPC_P60"/>
    <property type="match status" value="1"/>
</dbReference>
<keyword evidence="7" id="KW-0732">Signal</keyword>
<evidence type="ECO:0000256" key="5">
    <source>
        <dbReference type="SAM" id="Coils"/>
    </source>
</evidence>
<keyword evidence="4" id="KW-0788">Thiol protease</keyword>
<accession>A0AB33K4Q0</accession>
<dbReference type="SUPFAM" id="SSF54001">
    <property type="entry name" value="Cysteine proteinases"/>
    <property type="match status" value="1"/>
</dbReference>
<feature type="domain" description="NlpC/P60" evidence="8">
    <location>
        <begin position="244"/>
        <end position="359"/>
    </location>
</feature>
<comment type="similarity">
    <text evidence="1">Belongs to the peptidase C40 family.</text>
</comment>
<feature type="chain" id="PRO_5044286719" evidence="7">
    <location>
        <begin position="37"/>
        <end position="359"/>
    </location>
</feature>
<dbReference type="PANTHER" id="PTHR47359:SF3">
    <property type="entry name" value="NLP_P60 DOMAIN-CONTAINING PROTEIN-RELATED"/>
    <property type="match status" value="1"/>
</dbReference>
<feature type="compositionally biased region" description="Basic and acidic residues" evidence="6">
    <location>
        <begin position="224"/>
        <end position="236"/>
    </location>
</feature>
<evidence type="ECO:0000256" key="1">
    <source>
        <dbReference type="ARBA" id="ARBA00007074"/>
    </source>
</evidence>
<organism evidence="9">
    <name type="scientific">Kitasatospora sp. CMC57</name>
    <dbReference type="NCBI Taxonomy" id="3231513"/>
    <lineage>
        <taxon>Bacteria</taxon>
        <taxon>Bacillati</taxon>
        <taxon>Actinomycetota</taxon>
        <taxon>Actinomycetes</taxon>
        <taxon>Kitasatosporales</taxon>
        <taxon>Streptomycetaceae</taxon>
        <taxon>Kitasatospora</taxon>
    </lineage>
</organism>
<dbReference type="GO" id="GO:0008234">
    <property type="term" value="F:cysteine-type peptidase activity"/>
    <property type="evidence" value="ECO:0007669"/>
    <property type="project" value="UniProtKB-KW"/>
</dbReference>
<dbReference type="GO" id="GO:0006508">
    <property type="term" value="P:proteolysis"/>
    <property type="evidence" value="ECO:0007669"/>
    <property type="project" value="UniProtKB-KW"/>
</dbReference>
<reference evidence="9" key="1">
    <citation type="submission" date="2024-07" db="EMBL/GenBank/DDBJ databases">
        <title>Complete genome sequences of cellulolytic bacteria, Kitasatospora sp. CMC57 and Streptomyces sp. CMC78, isolated from Japanese agricultural soil.</title>
        <authorList>
            <person name="Hashimoto T."/>
            <person name="Ito M."/>
            <person name="Iwamoto M."/>
            <person name="Fukahori D."/>
            <person name="Shoda T."/>
            <person name="Sakoda M."/>
            <person name="Morohoshi T."/>
            <person name="Mitsuboshi M."/>
            <person name="Nishizawa T."/>
        </authorList>
    </citation>
    <scope>NUCLEOTIDE SEQUENCE</scope>
    <source>
        <strain evidence="9">CMC57</strain>
    </source>
</reference>
<dbReference type="RefSeq" id="WP_407990676.1">
    <property type="nucleotide sequence ID" value="NZ_AP035881.2"/>
</dbReference>